<evidence type="ECO:0000256" key="7">
    <source>
        <dbReference type="ARBA" id="ARBA00022842"/>
    </source>
</evidence>
<dbReference type="Pfam" id="PF09296">
    <property type="entry name" value="NUDIX-like"/>
    <property type="match status" value="1"/>
</dbReference>
<dbReference type="EC" id="3.6.1.22" evidence="4"/>
<evidence type="ECO:0000256" key="5">
    <source>
        <dbReference type="ARBA" id="ARBA00022723"/>
    </source>
</evidence>
<evidence type="ECO:0000313" key="12">
    <source>
        <dbReference type="Proteomes" id="UP001500683"/>
    </source>
</evidence>
<dbReference type="Pfam" id="PF09297">
    <property type="entry name" value="Zn_ribbon_NUD"/>
    <property type="match status" value="1"/>
</dbReference>
<dbReference type="InterPro" id="IPR049734">
    <property type="entry name" value="NudC-like_C"/>
</dbReference>
<dbReference type="NCBIfam" id="NF001299">
    <property type="entry name" value="PRK00241.1"/>
    <property type="match status" value="1"/>
</dbReference>
<protein>
    <recommendedName>
        <fullName evidence="4">NAD(+) diphosphatase</fullName>
        <ecNumber evidence="4">3.6.1.22</ecNumber>
    </recommendedName>
</protein>
<dbReference type="RefSeq" id="WP_344954090.1">
    <property type="nucleotide sequence ID" value="NZ_BAAAZG010000045.1"/>
</dbReference>
<dbReference type="InterPro" id="IPR020084">
    <property type="entry name" value="NUDIX_hydrolase_CS"/>
</dbReference>
<evidence type="ECO:0000313" key="11">
    <source>
        <dbReference type="EMBL" id="GAA4090198.1"/>
    </source>
</evidence>
<dbReference type="Gene3D" id="3.90.79.10">
    <property type="entry name" value="Nucleoside Triphosphate Pyrophosphohydrolase"/>
    <property type="match status" value="1"/>
</dbReference>
<evidence type="ECO:0000256" key="6">
    <source>
        <dbReference type="ARBA" id="ARBA00022801"/>
    </source>
</evidence>
<keyword evidence="6" id="KW-0378">Hydrolase</keyword>
<accession>A0ABP7WJ51</accession>
<dbReference type="Pfam" id="PF00293">
    <property type="entry name" value="NUDIX"/>
    <property type="match status" value="1"/>
</dbReference>
<evidence type="ECO:0000256" key="3">
    <source>
        <dbReference type="ARBA" id="ARBA00009595"/>
    </source>
</evidence>
<keyword evidence="8" id="KW-0520">NAD</keyword>
<evidence type="ECO:0000256" key="8">
    <source>
        <dbReference type="ARBA" id="ARBA00023027"/>
    </source>
</evidence>
<dbReference type="PROSITE" id="PS51462">
    <property type="entry name" value="NUDIX"/>
    <property type="match status" value="1"/>
</dbReference>
<sequence length="305" mass="33833">MPEPYETLEWLALARGDVDRVAERRRDDAWLREVWADPGTRVLVVERGKTLVRDDGEPRLLLLTPEAAPEGDRYLLGVDDDGVAYFAVAAPLPVVEGARPAGLRHVGAVLEDRDSGLLTHAVALEHWHATHRYCPGCGGPTELAAAGHVRVCPADGSEHFPRVDPAVIMLLRDERDRVLLARAPAWPQDRRSILAGFVEPGESLEQAVAREVREEVGLPVWDVRYLGSQPWPLPRSLMVGFFARTDGDRPLRPDPEEILDAAWYTRDELRTAIEAGEVVPPGPLSIAAQLIMRWYGGPLPRTPEF</sequence>
<dbReference type="PROSITE" id="PS00893">
    <property type="entry name" value="NUDIX_BOX"/>
    <property type="match status" value="1"/>
</dbReference>
<dbReference type="InterPro" id="IPR015797">
    <property type="entry name" value="NUDIX_hydrolase-like_dom_sf"/>
</dbReference>
<keyword evidence="12" id="KW-1185">Reference proteome</keyword>
<dbReference type="Proteomes" id="UP001500683">
    <property type="component" value="Unassembled WGS sequence"/>
</dbReference>
<evidence type="ECO:0000256" key="1">
    <source>
        <dbReference type="ARBA" id="ARBA00001946"/>
    </source>
</evidence>
<dbReference type="EMBL" id="BAAAZG010000045">
    <property type="protein sequence ID" value="GAA4090198.1"/>
    <property type="molecule type" value="Genomic_DNA"/>
</dbReference>
<dbReference type="SUPFAM" id="SSF55811">
    <property type="entry name" value="Nudix"/>
    <property type="match status" value="1"/>
</dbReference>
<dbReference type="CDD" id="cd03429">
    <property type="entry name" value="NUDIX_NADH_pyrophosphatase_Nudt13"/>
    <property type="match status" value="1"/>
</dbReference>
<dbReference type="InterPro" id="IPR050241">
    <property type="entry name" value="NAD-cap_RNA_hydrolase_NudC"/>
</dbReference>
<dbReference type="InterPro" id="IPR015375">
    <property type="entry name" value="NADH_PPase-like_N"/>
</dbReference>
<comment type="catalytic activity">
    <reaction evidence="9">
        <text>a 5'-end NAD(+)-phospho-ribonucleoside in mRNA + H2O = a 5'-end phospho-adenosine-phospho-ribonucleoside in mRNA + beta-nicotinamide D-ribonucleotide + 2 H(+)</text>
        <dbReference type="Rhea" id="RHEA:60876"/>
        <dbReference type="Rhea" id="RHEA-COMP:15698"/>
        <dbReference type="Rhea" id="RHEA-COMP:15719"/>
        <dbReference type="ChEBI" id="CHEBI:14649"/>
        <dbReference type="ChEBI" id="CHEBI:15377"/>
        <dbReference type="ChEBI" id="CHEBI:15378"/>
        <dbReference type="ChEBI" id="CHEBI:144029"/>
        <dbReference type="ChEBI" id="CHEBI:144051"/>
    </reaction>
    <physiologicalReaction direction="left-to-right" evidence="9">
        <dbReference type="Rhea" id="RHEA:60877"/>
    </physiologicalReaction>
</comment>
<dbReference type="PANTHER" id="PTHR42904:SF6">
    <property type="entry name" value="NAD-CAPPED RNA HYDROLASE NUDT12"/>
    <property type="match status" value="1"/>
</dbReference>
<keyword evidence="5" id="KW-0479">Metal-binding</keyword>
<evidence type="ECO:0000256" key="9">
    <source>
        <dbReference type="ARBA" id="ARBA00023679"/>
    </source>
</evidence>
<comment type="cofactor">
    <cofactor evidence="2">
        <name>Zn(2+)</name>
        <dbReference type="ChEBI" id="CHEBI:29105"/>
    </cofactor>
</comment>
<comment type="similarity">
    <text evidence="3">Belongs to the Nudix hydrolase family. NudC subfamily.</text>
</comment>
<evidence type="ECO:0000256" key="2">
    <source>
        <dbReference type="ARBA" id="ARBA00001947"/>
    </source>
</evidence>
<organism evidence="11 12">
    <name type="scientific">Actinomadura miaoliensis</name>
    <dbReference type="NCBI Taxonomy" id="430685"/>
    <lineage>
        <taxon>Bacteria</taxon>
        <taxon>Bacillati</taxon>
        <taxon>Actinomycetota</taxon>
        <taxon>Actinomycetes</taxon>
        <taxon>Streptosporangiales</taxon>
        <taxon>Thermomonosporaceae</taxon>
        <taxon>Actinomadura</taxon>
    </lineage>
</organism>
<gene>
    <name evidence="11" type="primary">nudC</name>
    <name evidence="11" type="ORF">GCM10022214_58800</name>
</gene>
<comment type="cofactor">
    <cofactor evidence="1">
        <name>Mg(2+)</name>
        <dbReference type="ChEBI" id="CHEBI:18420"/>
    </cofactor>
</comment>
<evidence type="ECO:0000256" key="4">
    <source>
        <dbReference type="ARBA" id="ARBA00012381"/>
    </source>
</evidence>
<name>A0ABP7WJ51_9ACTN</name>
<comment type="caution">
    <text evidence="11">The sequence shown here is derived from an EMBL/GenBank/DDBJ whole genome shotgun (WGS) entry which is preliminary data.</text>
</comment>
<proteinExistence type="inferred from homology"/>
<dbReference type="PANTHER" id="PTHR42904">
    <property type="entry name" value="NUDIX HYDROLASE, NUDC SUBFAMILY"/>
    <property type="match status" value="1"/>
</dbReference>
<evidence type="ECO:0000259" key="10">
    <source>
        <dbReference type="PROSITE" id="PS51462"/>
    </source>
</evidence>
<dbReference type="InterPro" id="IPR000086">
    <property type="entry name" value="NUDIX_hydrolase_dom"/>
</dbReference>
<feature type="domain" description="Nudix hydrolase" evidence="10">
    <location>
        <begin position="161"/>
        <end position="292"/>
    </location>
</feature>
<keyword evidence="7" id="KW-0460">Magnesium</keyword>
<dbReference type="InterPro" id="IPR015376">
    <property type="entry name" value="Znr_NADH_PPase"/>
</dbReference>
<dbReference type="Gene3D" id="3.90.79.20">
    <property type="match status" value="1"/>
</dbReference>
<reference evidence="12" key="1">
    <citation type="journal article" date="2019" name="Int. J. Syst. Evol. Microbiol.">
        <title>The Global Catalogue of Microorganisms (GCM) 10K type strain sequencing project: providing services to taxonomists for standard genome sequencing and annotation.</title>
        <authorList>
            <consortium name="The Broad Institute Genomics Platform"/>
            <consortium name="The Broad Institute Genome Sequencing Center for Infectious Disease"/>
            <person name="Wu L."/>
            <person name="Ma J."/>
        </authorList>
    </citation>
    <scope>NUCLEOTIDE SEQUENCE [LARGE SCALE GENOMIC DNA]</scope>
    <source>
        <strain evidence="12">JCM 16702</strain>
    </source>
</reference>